<evidence type="ECO:0000313" key="3">
    <source>
        <dbReference type="Proteomes" id="UP000705823"/>
    </source>
</evidence>
<reference evidence="2" key="1">
    <citation type="submission" date="2019-02" db="EMBL/GenBank/DDBJ databases">
        <title>Halonotius sp. a new haloarchaeum isolated from saline soil.</title>
        <authorList>
            <person name="Duran-Viseras A."/>
            <person name="Sanchez-Porro C."/>
            <person name="Ventosa A."/>
        </authorList>
    </citation>
    <scope>NUCLEOTIDE SEQUENCE</scope>
    <source>
        <strain evidence="2">F15B</strain>
    </source>
</reference>
<dbReference type="Proteomes" id="UP000705823">
    <property type="component" value="Unassembled WGS sequence"/>
</dbReference>
<feature type="transmembrane region" description="Helical" evidence="1">
    <location>
        <begin position="140"/>
        <end position="160"/>
    </location>
</feature>
<protein>
    <submittedName>
        <fullName evidence="2">Uncharacterized protein</fullName>
    </submittedName>
</protein>
<comment type="caution">
    <text evidence="2">The sequence shown here is derived from an EMBL/GenBank/DDBJ whole genome shotgun (WGS) entry which is preliminary data.</text>
</comment>
<gene>
    <name evidence="2" type="ORF">EGH24_13805</name>
</gene>
<accession>A0A8J8TBM5</accession>
<evidence type="ECO:0000256" key="1">
    <source>
        <dbReference type="SAM" id="Phobius"/>
    </source>
</evidence>
<keyword evidence="1" id="KW-0812">Transmembrane</keyword>
<dbReference type="AlphaFoldDB" id="A0A8J8TBM5"/>
<dbReference type="EMBL" id="RKLU01000011">
    <property type="protein sequence ID" value="TQQ78592.1"/>
    <property type="molecule type" value="Genomic_DNA"/>
</dbReference>
<proteinExistence type="predicted"/>
<dbReference type="RefSeq" id="WP_142980718.1">
    <property type="nucleotide sequence ID" value="NZ_RKLU01000011.1"/>
</dbReference>
<keyword evidence="1" id="KW-0472">Membrane</keyword>
<keyword evidence="1" id="KW-1133">Transmembrane helix</keyword>
<name>A0A8J8TBM5_9EURY</name>
<keyword evidence="3" id="KW-1185">Reference proteome</keyword>
<evidence type="ECO:0000313" key="2">
    <source>
        <dbReference type="EMBL" id="TQQ78592.1"/>
    </source>
</evidence>
<sequence>MRFSRLVVPVAIFVVFTVGAFAVLQVAEAGQRGAPATTQTEVNESLVVEYDAYQFVDAATAEWTAGFTENVTVYYNGTELQEDEDYKWNSTDGTILYLDTNATVEGNSSTITYEYEQNTDRVQEVGAVIQPIVRAVGRSGLLAAGFGFVGFLVVFAGIIGRRFTGGTTSRGRFK</sequence>
<organism evidence="2 3">
    <name type="scientific">Halonotius terrestris</name>
    <dbReference type="NCBI Taxonomy" id="2487750"/>
    <lineage>
        <taxon>Archaea</taxon>
        <taxon>Methanobacteriati</taxon>
        <taxon>Methanobacteriota</taxon>
        <taxon>Stenosarchaea group</taxon>
        <taxon>Halobacteria</taxon>
        <taxon>Halobacteriales</taxon>
        <taxon>Haloferacaceae</taxon>
        <taxon>Halonotius</taxon>
    </lineage>
</organism>